<organism evidence="2 3">
    <name type="scientific">Coniophora puteana (strain RWD-64-598)</name>
    <name type="common">Brown rot fungus</name>
    <dbReference type="NCBI Taxonomy" id="741705"/>
    <lineage>
        <taxon>Eukaryota</taxon>
        <taxon>Fungi</taxon>
        <taxon>Dikarya</taxon>
        <taxon>Basidiomycota</taxon>
        <taxon>Agaricomycotina</taxon>
        <taxon>Agaricomycetes</taxon>
        <taxon>Agaricomycetidae</taxon>
        <taxon>Boletales</taxon>
        <taxon>Coniophorineae</taxon>
        <taxon>Coniophoraceae</taxon>
        <taxon>Coniophora</taxon>
    </lineage>
</organism>
<dbReference type="GeneID" id="19208595"/>
<dbReference type="EMBL" id="JH711594">
    <property type="protein sequence ID" value="EIW74097.1"/>
    <property type="molecule type" value="Genomic_DNA"/>
</dbReference>
<keyword evidence="3" id="KW-1185">Reference proteome</keyword>
<evidence type="ECO:0000313" key="3">
    <source>
        <dbReference type="Proteomes" id="UP000053558"/>
    </source>
</evidence>
<proteinExistence type="predicted"/>
<dbReference type="OrthoDB" id="3040861at2759"/>
<dbReference type="RefSeq" id="XP_007775672.1">
    <property type="nucleotide sequence ID" value="XM_007777482.1"/>
</dbReference>
<sequence>STAILSQISHLRSQNNMLFQVPFGLMLVSLGLPPRALNIFSALGLCPAYTTLRTTYQALSNERISLAREVAKRFHGIQWDNVHISTSEHPTQRDLARAKVSTGTQGIICDLPEVPCSVAYSLDEHLARRASLNLIEYKTDVRTTLAQAIDISHHLFIDIIKILRESAGNAFDYLGDPNELQYRSYLPMPAGEKAEQYPLPTTKIDESTTIGNIEFPFITYTVHLGMSPEEFEGDENAFHRLEVFQLSPGPFHIHLNFGWQNIGVHRGDYRDPGSLAWCINILRLTRLGGDKPDYKLMCSLFAQVLQANLIVYWEDETGMTIRQLSEAKPSASDLLATARRIFLKYFSEDAIRNLGEGSEVDEVFRNTILLNRDLINFYEFSLGVSSGDFGRLELLLGALTEGFAGAGRFNYSTEMLHLIHNLRKVWTPEFAYALPTTSMLFSDCLLAMLCVVLCLSTHLGAPTMRLDVTWPLSMRSMQSRYVVFTAH</sequence>
<dbReference type="Pfam" id="PF20231">
    <property type="entry name" value="DUF6589"/>
    <property type="match status" value="1"/>
</dbReference>
<gene>
    <name evidence="2" type="ORF">CONPUDRAFT_67843</name>
</gene>
<name>R7SEC3_CONPW</name>
<protein>
    <recommendedName>
        <fullName evidence="1">DUF6589 domain-containing protein</fullName>
    </recommendedName>
</protein>
<dbReference type="eggNOG" id="ENOG502SJBV">
    <property type="taxonomic scope" value="Eukaryota"/>
</dbReference>
<dbReference type="InterPro" id="IPR046496">
    <property type="entry name" value="DUF6589"/>
</dbReference>
<dbReference type="KEGG" id="cput:CONPUDRAFT_67843"/>
<accession>R7SEC3</accession>
<evidence type="ECO:0000313" key="2">
    <source>
        <dbReference type="EMBL" id="EIW74097.1"/>
    </source>
</evidence>
<reference evidence="3" key="1">
    <citation type="journal article" date="2012" name="Science">
        <title>The Paleozoic origin of enzymatic lignin decomposition reconstructed from 31 fungal genomes.</title>
        <authorList>
            <person name="Floudas D."/>
            <person name="Binder M."/>
            <person name="Riley R."/>
            <person name="Barry K."/>
            <person name="Blanchette R.A."/>
            <person name="Henrissat B."/>
            <person name="Martinez A.T."/>
            <person name="Otillar R."/>
            <person name="Spatafora J.W."/>
            <person name="Yadav J.S."/>
            <person name="Aerts A."/>
            <person name="Benoit I."/>
            <person name="Boyd A."/>
            <person name="Carlson A."/>
            <person name="Copeland A."/>
            <person name="Coutinho P.M."/>
            <person name="de Vries R.P."/>
            <person name="Ferreira P."/>
            <person name="Findley K."/>
            <person name="Foster B."/>
            <person name="Gaskell J."/>
            <person name="Glotzer D."/>
            <person name="Gorecki P."/>
            <person name="Heitman J."/>
            <person name="Hesse C."/>
            <person name="Hori C."/>
            <person name="Igarashi K."/>
            <person name="Jurgens J.A."/>
            <person name="Kallen N."/>
            <person name="Kersten P."/>
            <person name="Kohler A."/>
            <person name="Kuees U."/>
            <person name="Kumar T.K.A."/>
            <person name="Kuo A."/>
            <person name="LaButti K."/>
            <person name="Larrondo L.F."/>
            <person name="Lindquist E."/>
            <person name="Ling A."/>
            <person name="Lombard V."/>
            <person name="Lucas S."/>
            <person name="Lundell T."/>
            <person name="Martin R."/>
            <person name="McLaughlin D.J."/>
            <person name="Morgenstern I."/>
            <person name="Morin E."/>
            <person name="Murat C."/>
            <person name="Nagy L.G."/>
            <person name="Nolan M."/>
            <person name="Ohm R.A."/>
            <person name="Patyshakuliyeva A."/>
            <person name="Rokas A."/>
            <person name="Ruiz-Duenas F.J."/>
            <person name="Sabat G."/>
            <person name="Salamov A."/>
            <person name="Samejima M."/>
            <person name="Schmutz J."/>
            <person name="Slot J.C."/>
            <person name="St John F."/>
            <person name="Stenlid J."/>
            <person name="Sun H."/>
            <person name="Sun S."/>
            <person name="Syed K."/>
            <person name="Tsang A."/>
            <person name="Wiebenga A."/>
            <person name="Young D."/>
            <person name="Pisabarro A."/>
            <person name="Eastwood D.C."/>
            <person name="Martin F."/>
            <person name="Cullen D."/>
            <person name="Grigoriev I.V."/>
            <person name="Hibbett D.S."/>
        </authorList>
    </citation>
    <scope>NUCLEOTIDE SEQUENCE [LARGE SCALE GENOMIC DNA]</scope>
    <source>
        <strain evidence="3">RWD-64-598 SS2</strain>
    </source>
</reference>
<feature type="non-terminal residue" evidence="2">
    <location>
        <position position="1"/>
    </location>
</feature>
<evidence type="ECO:0000259" key="1">
    <source>
        <dbReference type="Pfam" id="PF20231"/>
    </source>
</evidence>
<dbReference type="Proteomes" id="UP000053558">
    <property type="component" value="Unassembled WGS sequence"/>
</dbReference>
<dbReference type="AlphaFoldDB" id="R7SEC3"/>
<feature type="domain" description="DUF6589" evidence="1">
    <location>
        <begin position="234"/>
        <end position="434"/>
    </location>
</feature>